<accession>A0A7S0QMY2</accession>
<evidence type="ECO:0000313" key="3">
    <source>
        <dbReference type="EMBL" id="CAD8649138.1"/>
    </source>
</evidence>
<sequence>MQRCAPDLLCLFVRPKALQYSTFVQLMETIVQFVQDPEEFYNQVKSLSIRHIKYGVKAEYVKYFGVVLTNVLGNMLGLDFTEQAKLAWAYAWGGVSRCIAECLSIGSNLITVALVAGDVIELERALTLAPRGQRADWVTRVQVHDSVVSPLYWAVKDGMVDMARVMIRDLLAIRADRDAYYYGRDRLWTVHPDIISVLCSLCPELLEDLLDGLLWHSASVESGRVRVNYYVREVYGDPDDFHDAWDAPFAVLALQGPTTLFVHPLVEKVLDLKWKLFARTYFLVMEFW</sequence>
<dbReference type="SUPFAM" id="SSF46458">
    <property type="entry name" value="Globin-like"/>
    <property type="match status" value="1"/>
</dbReference>
<dbReference type="GO" id="GO:0019825">
    <property type="term" value="F:oxygen binding"/>
    <property type="evidence" value="ECO:0007669"/>
    <property type="project" value="InterPro"/>
</dbReference>
<dbReference type="InterPro" id="IPR000971">
    <property type="entry name" value="Globin"/>
</dbReference>
<dbReference type="Pfam" id="PF00042">
    <property type="entry name" value="Globin"/>
    <property type="match status" value="1"/>
</dbReference>
<dbReference type="GO" id="GO:0005344">
    <property type="term" value="F:oxygen carrier activity"/>
    <property type="evidence" value="ECO:0007669"/>
    <property type="project" value="UniProtKB-KW"/>
</dbReference>
<dbReference type="CDD" id="cd01040">
    <property type="entry name" value="Mb-like"/>
    <property type="match status" value="1"/>
</dbReference>
<name>A0A7S0QMY2_9CRYP</name>
<evidence type="ECO:0000256" key="1">
    <source>
        <dbReference type="RuleBase" id="RU000356"/>
    </source>
</evidence>
<dbReference type="InterPro" id="IPR012292">
    <property type="entry name" value="Globin/Proto"/>
</dbReference>
<organism evidence="3">
    <name type="scientific">Cryptomonas curvata</name>
    <dbReference type="NCBI Taxonomy" id="233186"/>
    <lineage>
        <taxon>Eukaryota</taxon>
        <taxon>Cryptophyceae</taxon>
        <taxon>Cryptomonadales</taxon>
        <taxon>Cryptomonadaceae</taxon>
        <taxon>Cryptomonas</taxon>
    </lineage>
</organism>
<dbReference type="GO" id="GO:0020037">
    <property type="term" value="F:heme binding"/>
    <property type="evidence" value="ECO:0007669"/>
    <property type="project" value="InterPro"/>
</dbReference>
<keyword evidence="1" id="KW-0813">Transport</keyword>
<dbReference type="InterPro" id="IPR044399">
    <property type="entry name" value="Mb-like_M"/>
</dbReference>
<keyword evidence="1" id="KW-0349">Heme</keyword>
<protein>
    <recommendedName>
        <fullName evidence="2">Globin domain-containing protein</fullName>
    </recommendedName>
</protein>
<dbReference type="EMBL" id="HBEZ01047083">
    <property type="protein sequence ID" value="CAD8649138.1"/>
    <property type="molecule type" value="Transcribed_RNA"/>
</dbReference>
<feature type="domain" description="Globin" evidence="2">
    <location>
        <begin position="21"/>
        <end position="95"/>
    </location>
</feature>
<proteinExistence type="inferred from homology"/>
<gene>
    <name evidence="3" type="ORF">CCUR1050_LOCUS25932</name>
</gene>
<comment type="similarity">
    <text evidence="1">Belongs to the globin family.</text>
</comment>
<reference evidence="3" key="1">
    <citation type="submission" date="2021-01" db="EMBL/GenBank/DDBJ databases">
        <authorList>
            <person name="Corre E."/>
            <person name="Pelletier E."/>
            <person name="Niang G."/>
            <person name="Scheremetjew M."/>
            <person name="Finn R."/>
            <person name="Kale V."/>
            <person name="Holt S."/>
            <person name="Cochrane G."/>
            <person name="Meng A."/>
            <person name="Brown T."/>
            <person name="Cohen L."/>
        </authorList>
    </citation>
    <scope>NUCLEOTIDE SEQUENCE</scope>
    <source>
        <strain evidence="3">CCAP979/52</strain>
    </source>
</reference>
<evidence type="ECO:0000259" key="2">
    <source>
        <dbReference type="Pfam" id="PF00042"/>
    </source>
</evidence>
<keyword evidence="1" id="KW-0408">Iron</keyword>
<keyword evidence="1" id="KW-0561">Oxygen transport</keyword>
<dbReference type="AlphaFoldDB" id="A0A7S0QMY2"/>
<dbReference type="Gene3D" id="1.10.490.10">
    <property type="entry name" value="Globins"/>
    <property type="match status" value="1"/>
</dbReference>
<dbReference type="InterPro" id="IPR009050">
    <property type="entry name" value="Globin-like_sf"/>
</dbReference>
<keyword evidence="1" id="KW-0479">Metal-binding</keyword>